<accession>A0A1C5GFY5</accession>
<keyword evidence="4" id="KW-1185">Reference proteome</keyword>
<sequence length="193" mass="20471">MTDDRTSPRVDRTEQPDEIRVDTPYMPITPLAPTVHVSGITMDNVNRAQTPSGLVPGAGESGDNTEWDASSLDSAIEWLESHASFLNKQSYTMVEIQDKMGGAAASSGMNGVGGGATSPLGAFDRAGDLARKHGSLFTATQQSVRKLAEDLYQAANALREVKENYETAEKANAMSAAEMERAFSQAATNGSNG</sequence>
<organism evidence="3 4">
    <name type="scientific">Micromonospora echinofusca</name>
    <dbReference type="NCBI Taxonomy" id="47858"/>
    <lineage>
        <taxon>Bacteria</taxon>
        <taxon>Bacillati</taxon>
        <taxon>Actinomycetota</taxon>
        <taxon>Actinomycetes</taxon>
        <taxon>Micromonosporales</taxon>
        <taxon>Micromonosporaceae</taxon>
        <taxon>Micromonospora</taxon>
    </lineage>
</organism>
<evidence type="ECO:0000256" key="1">
    <source>
        <dbReference type="SAM" id="Coils"/>
    </source>
</evidence>
<dbReference type="Proteomes" id="UP000198251">
    <property type="component" value="Chromosome I"/>
</dbReference>
<dbReference type="RefSeq" id="WP_231925803.1">
    <property type="nucleotide sequence ID" value="NZ_JBFAAC010000003.1"/>
</dbReference>
<gene>
    <name evidence="3" type="ORF">GA0070610_5061</name>
</gene>
<feature type="compositionally biased region" description="Basic and acidic residues" evidence="2">
    <location>
        <begin position="1"/>
        <end position="21"/>
    </location>
</feature>
<proteinExistence type="predicted"/>
<protein>
    <recommendedName>
        <fullName evidence="5">Excreted virulence factor EspC, type VII ESX diderm</fullName>
    </recommendedName>
</protein>
<keyword evidence="1" id="KW-0175">Coiled coil</keyword>
<dbReference type="GeneID" id="95804735"/>
<dbReference type="AlphaFoldDB" id="A0A1C5GFY5"/>
<evidence type="ECO:0000313" key="4">
    <source>
        <dbReference type="Proteomes" id="UP000198251"/>
    </source>
</evidence>
<dbReference type="EMBL" id="LT607733">
    <property type="protein sequence ID" value="SCG18710.1"/>
    <property type="molecule type" value="Genomic_DNA"/>
</dbReference>
<evidence type="ECO:0008006" key="5">
    <source>
        <dbReference type="Google" id="ProtNLM"/>
    </source>
</evidence>
<feature type="coiled-coil region" evidence="1">
    <location>
        <begin position="144"/>
        <end position="178"/>
    </location>
</feature>
<feature type="region of interest" description="Disordered" evidence="2">
    <location>
        <begin position="1"/>
        <end position="30"/>
    </location>
</feature>
<name>A0A1C5GFY5_MICEH</name>
<evidence type="ECO:0000256" key="2">
    <source>
        <dbReference type="SAM" id="MobiDB-lite"/>
    </source>
</evidence>
<reference evidence="3 4" key="1">
    <citation type="submission" date="2016-06" db="EMBL/GenBank/DDBJ databases">
        <authorList>
            <person name="Kjaerup R.B."/>
            <person name="Dalgaard T.S."/>
            <person name="Juul-Madsen H.R."/>
        </authorList>
    </citation>
    <scope>NUCLEOTIDE SEQUENCE [LARGE SCALE GENOMIC DNA]</scope>
    <source>
        <strain evidence="3 4">DSM 43913</strain>
    </source>
</reference>
<evidence type="ECO:0000313" key="3">
    <source>
        <dbReference type="EMBL" id="SCG18710.1"/>
    </source>
</evidence>